<keyword evidence="2" id="KW-1185">Reference proteome</keyword>
<evidence type="ECO:0000313" key="2">
    <source>
        <dbReference type="Proteomes" id="UP000269945"/>
    </source>
</evidence>
<name>A0A9X9Q7Q0_GULGU</name>
<gene>
    <name evidence="1" type="ORF">BN2614_LOCUS1</name>
</gene>
<evidence type="ECO:0000313" key="1">
    <source>
        <dbReference type="EMBL" id="VCX38104.1"/>
    </source>
</evidence>
<dbReference type="Proteomes" id="UP000269945">
    <property type="component" value="Unassembled WGS sequence"/>
</dbReference>
<proteinExistence type="predicted"/>
<protein>
    <submittedName>
        <fullName evidence="1">Uncharacterized protein</fullName>
    </submittedName>
</protein>
<dbReference type="EMBL" id="CYRY02043596">
    <property type="protein sequence ID" value="VCX38104.1"/>
    <property type="molecule type" value="Genomic_DNA"/>
</dbReference>
<organism evidence="1 2">
    <name type="scientific">Gulo gulo</name>
    <name type="common">Wolverine</name>
    <name type="synonym">Gluton</name>
    <dbReference type="NCBI Taxonomy" id="48420"/>
    <lineage>
        <taxon>Eukaryota</taxon>
        <taxon>Metazoa</taxon>
        <taxon>Chordata</taxon>
        <taxon>Craniata</taxon>
        <taxon>Vertebrata</taxon>
        <taxon>Euteleostomi</taxon>
        <taxon>Mammalia</taxon>
        <taxon>Eutheria</taxon>
        <taxon>Laurasiatheria</taxon>
        <taxon>Carnivora</taxon>
        <taxon>Caniformia</taxon>
        <taxon>Musteloidea</taxon>
        <taxon>Mustelidae</taxon>
        <taxon>Guloninae</taxon>
        <taxon>Gulo</taxon>
    </lineage>
</organism>
<sequence length="66" mass="7977">MKFSPVEFYEERVYSNPFLCLWLPRHGRDFSTRPDQAPREQGDFAMNLWECTLCRMRVGHLKKNLK</sequence>
<comment type="caution">
    <text evidence="1">The sequence shown here is derived from an EMBL/GenBank/DDBJ whole genome shotgun (WGS) entry which is preliminary data.</text>
</comment>
<reference evidence="1 2" key="1">
    <citation type="submission" date="2018-10" db="EMBL/GenBank/DDBJ databases">
        <authorList>
            <person name="Ekblom R."/>
            <person name="Jareborg N."/>
        </authorList>
    </citation>
    <scope>NUCLEOTIDE SEQUENCE [LARGE SCALE GENOMIC DNA]</scope>
    <source>
        <tissue evidence="1">Muscle</tissue>
    </source>
</reference>
<accession>A0A9X9Q7Q0</accession>
<dbReference type="AlphaFoldDB" id="A0A9X9Q7Q0"/>